<organism evidence="7 8">
    <name type="scientific">Terriglobus roseus</name>
    <dbReference type="NCBI Taxonomy" id="392734"/>
    <lineage>
        <taxon>Bacteria</taxon>
        <taxon>Pseudomonadati</taxon>
        <taxon>Acidobacteriota</taxon>
        <taxon>Terriglobia</taxon>
        <taxon>Terriglobales</taxon>
        <taxon>Acidobacteriaceae</taxon>
        <taxon>Terriglobus</taxon>
    </lineage>
</organism>
<dbReference type="PROSITE" id="PS50893">
    <property type="entry name" value="ABC_TRANSPORTER_2"/>
    <property type="match status" value="1"/>
</dbReference>
<dbReference type="EMBL" id="FNSD01000001">
    <property type="protein sequence ID" value="SEC62348.1"/>
    <property type="molecule type" value="Genomic_DNA"/>
</dbReference>
<evidence type="ECO:0000256" key="2">
    <source>
        <dbReference type="ARBA" id="ARBA00022741"/>
    </source>
</evidence>
<accession>A0A1H4U1N9</accession>
<protein>
    <submittedName>
        <fullName evidence="7">Iron complex transport system ATP-binding protein</fullName>
    </submittedName>
</protein>
<evidence type="ECO:0000313" key="8">
    <source>
        <dbReference type="Proteomes" id="UP000182409"/>
    </source>
</evidence>
<reference evidence="7 8" key="1">
    <citation type="submission" date="2016-10" db="EMBL/GenBank/DDBJ databases">
        <authorList>
            <person name="de Groot N.N."/>
        </authorList>
    </citation>
    <scope>NUCLEOTIDE SEQUENCE [LARGE SCALE GENOMIC DNA]</scope>
    <source>
        <strain evidence="7 8">AB35.6</strain>
    </source>
</reference>
<name>A0A1H4U1N9_9BACT</name>
<dbReference type="GO" id="GO:0016887">
    <property type="term" value="F:ATP hydrolysis activity"/>
    <property type="evidence" value="ECO:0007669"/>
    <property type="project" value="InterPro"/>
</dbReference>
<gene>
    <name evidence="7" type="ORF">SAMN05443244_3922</name>
</gene>
<dbReference type="OrthoDB" id="9789994at2"/>
<evidence type="ECO:0000313" key="7">
    <source>
        <dbReference type="EMBL" id="SEC62348.1"/>
    </source>
</evidence>
<dbReference type="SUPFAM" id="SSF52540">
    <property type="entry name" value="P-loop containing nucleoside triphosphate hydrolases"/>
    <property type="match status" value="1"/>
</dbReference>
<keyword evidence="2" id="KW-0547">Nucleotide-binding</keyword>
<evidence type="ECO:0000256" key="3">
    <source>
        <dbReference type="ARBA" id="ARBA00022840"/>
    </source>
</evidence>
<comment type="function">
    <text evidence="5">Part of the ABC transporter complex HmuTUV involved in hemin import. Responsible for energy coupling to the transport system.</text>
</comment>
<dbReference type="SMART" id="SM00382">
    <property type="entry name" value="AAA"/>
    <property type="match status" value="1"/>
</dbReference>
<dbReference type="InterPro" id="IPR003593">
    <property type="entry name" value="AAA+_ATPase"/>
</dbReference>
<evidence type="ECO:0000256" key="4">
    <source>
        <dbReference type="ARBA" id="ARBA00022967"/>
    </source>
</evidence>
<feature type="domain" description="ABC transporter" evidence="6">
    <location>
        <begin position="10"/>
        <end position="255"/>
    </location>
</feature>
<dbReference type="PANTHER" id="PTHR42794:SF1">
    <property type="entry name" value="HEMIN IMPORT ATP-BINDING PROTEIN HMUV"/>
    <property type="match status" value="1"/>
</dbReference>
<dbReference type="Gene3D" id="3.40.50.300">
    <property type="entry name" value="P-loop containing nucleotide triphosphate hydrolases"/>
    <property type="match status" value="1"/>
</dbReference>
<dbReference type="AlphaFoldDB" id="A0A1H4U1N9"/>
<keyword evidence="1" id="KW-0813">Transport</keyword>
<dbReference type="InterPro" id="IPR027417">
    <property type="entry name" value="P-loop_NTPase"/>
</dbReference>
<dbReference type="PROSITE" id="PS00211">
    <property type="entry name" value="ABC_TRANSPORTER_1"/>
    <property type="match status" value="1"/>
</dbReference>
<dbReference type="PANTHER" id="PTHR42794">
    <property type="entry name" value="HEMIN IMPORT ATP-BINDING PROTEIN HMUV"/>
    <property type="match status" value="1"/>
</dbReference>
<dbReference type="Pfam" id="PF00005">
    <property type="entry name" value="ABC_tran"/>
    <property type="match status" value="1"/>
</dbReference>
<evidence type="ECO:0000259" key="6">
    <source>
        <dbReference type="PROSITE" id="PS50893"/>
    </source>
</evidence>
<keyword evidence="4" id="KW-1278">Translocase</keyword>
<dbReference type="InterPro" id="IPR017871">
    <property type="entry name" value="ABC_transporter-like_CS"/>
</dbReference>
<proteinExistence type="predicted"/>
<dbReference type="InterPro" id="IPR003439">
    <property type="entry name" value="ABC_transporter-like_ATP-bd"/>
</dbReference>
<keyword evidence="3 7" id="KW-0067">ATP-binding</keyword>
<sequence length="268" mass="29291">MSQTDAATFLSLQHVSIARGNATVLHDVSLSIRRGERVAILGPNGCGKSTLIKTMTCEIYPLITPGMHIEIFGRARWDLTELRRRLGVVTCEPPSKSALHTTSFDAVLTGFFSSATLWPNLIVTDAMRETAAIALKQVGAEAFADRPLGQLSAGQQKRVLIARALVGSGPVASERMLLLDEPSNALDLAAQAELRQTMRHLAQDGTGIILVTHHIADIVPEIDRVLFMRDGRIVGDGSRTDMLTEERLFDLFGVRVNLAERDGFLHAW</sequence>
<dbReference type="Proteomes" id="UP000182409">
    <property type="component" value="Unassembled WGS sequence"/>
</dbReference>
<evidence type="ECO:0000256" key="5">
    <source>
        <dbReference type="ARBA" id="ARBA00037066"/>
    </source>
</evidence>
<dbReference type="GO" id="GO:0005524">
    <property type="term" value="F:ATP binding"/>
    <property type="evidence" value="ECO:0007669"/>
    <property type="project" value="UniProtKB-KW"/>
</dbReference>
<evidence type="ECO:0000256" key="1">
    <source>
        <dbReference type="ARBA" id="ARBA00022448"/>
    </source>
</evidence>